<feature type="chain" id="PRO_5018592483" description="Bacterial surface antigen (D15) domain-containing protein" evidence="3">
    <location>
        <begin position="18"/>
        <end position="401"/>
    </location>
</feature>
<evidence type="ECO:0000313" key="6">
    <source>
        <dbReference type="Proteomes" id="UP000282759"/>
    </source>
</evidence>
<organism evidence="5 6">
    <name type="scientific">Mucilaginibacter limnophilus</name>
    <dbReference type="NCBI Taxonomy" id="1932778"/>
    <lineage>
        <taxon>Bacteria</taxon>
        <taxon>Pseudomonadati</taxon>
        <taxon>Bacteroidota</taxon>
        <taxon>Sphingobacteriia</taxon>
        <taxon>Sphingobacteriales</taxon>
        <taxon>Sphingobacteriaceae</taxon>
        <taxon>Mucilaginibacter</taxon>
    </lineage>
</organism>
<name>A0A3S3TFH0_9SPHI</name>
<feature type="signal peptide" evidence="3">
    <location>
        <begin position="1"/>
        <end position="17"/>
    </location>
</feature>
<dbReference type="InterPro" id="IPR000184">
    <property type="entry name" value="Bac_surfAg_D15"/>
</dbReference>
<dbReference type="Pfam" id="PF01103">
    <property type="entry name" value="Omp85"/>
    <property type="match status" value="1"/>
</dbReference>
<sequence length="401" mass="45803">MFKYLIVFLLIPFCVLAQPQMVRDTANYVDYSNQTDLIDLGRSLFNVTPPKVKVEEDKDVYFSFLPVSSQVPGGGKALLTSTTAGFYLGDRRTTYISTVTFTPYLNFRGRYGLPIRSNIWLKDNSYTIQGDMRVMRYPQYTWGLGGGMSNDTRVLLDYKYIRFYESALKRITPYFFAGVGYNMDYYINIEGKDEALQNFSNYMHGTANSQNSFSSGATLNLLYDTRNNSINPLPGCYSNLVYRYNSSVFGSDTHWQSLYFDMRKYISLSNSGKKNILALWGYYWTILKGNTPYLNLPSVGWDPYNRSARGISQNRYRGEGLIYFESEYRRDITRNGLLGYVVFASVNSVTEPGTRQYRYWHPAAGGGLRVKFNKKSGTNIGVDYGFSKGYSAVMLNLGEAF</sequence>
<dbReference type="RefSeq" id="WP_127706540.1">
    <property type="nucleotide sequence ID" value="NZ_SACK01000007.1"/>
</dbReference>
<dbReference type="Proteomes" id="UP000282759">
    <property type="component" value="Unassembled WGS sequence"/>
</dbReference>
<reference evidence="5 6" key="1">
    <citation type="submission" date="2019-01" db="EMBL/GenBank/DDBJ databases">
        <authorList>
            <person name="Chen W.-M."/>
        </authorList>
    </citation>
    <scope>NUCLEOTIDE SEQUENCE [LARGE SCALE GENOMIC DNA]</scope>
    <source>
        <strain evidence="5 6">YBJ-36</strain>
    </source>
</reference>
<feature type="domain" description="Bacterial surface antigen (D15)" evidence="4">
    <location>
        <begin position="159"/>
        <end position="275"/>
    </location>
</feature>
<comment type="caution">
    <text evidence="5">The sequence shown here is derived from an EMBL/GenBank/DDBJ whole genome shotgun (WGS) entry which is preliminary data.</text>
</comment>
<dbReference type="EMBL" id="SACK01000007">
    <property type="protein sequence ID" value="RVT99837.1"/>
    <property type="molecule type" value="Genomic_DNA"/>
</dbReference>
<proteinExistence type="predicted"/>
<keyword evidence="6" id="KW-1185">Reference proteome</keyword>
<dbReference type="Gene3D" id="2.40.160.50">
    <property type="entry name" value="membrane protein fhac: a member of the omp85/tpsb transporter family"/>
    <property type="match status" value="1"/>
</dbReference>
<evidence type="ECO:0000256" key="2">
    <source>
        <dbReference type="ARBA" id="ARBA00023136"/>
    </source>
</evidence>
<evidence type="ECO:0000256" key="3">
    <source>
        <dbReference type="SAM" id="SignalP"/>
    </source>
</evidence>
<evidence type="ECO:0000313" key="5">
    <source>
        <dbReference type="EMBL" id="RVT99837.1"/>
    </source>
</evidence>
<dbReference type="OrthoDB" id="621220at2"/>
<dbReference type="GO" id="GO:0019867">
    <property type="term" value="C:outer membrane"/>
    <property type="evidence" value="ECO:0007669"/>
    <property type="project" value="InterPro"/>
</dbReference>
<evidence type="ECO:0000256" key="1">
    <source>
        <dbReference type="ARBA" id="ARBA00004370"/>
    </source>
</evidence>
<keyword evidence="3" id="KW-0732">Signal</keyword>
<protein>
    <recommendedName>
        <fullName evidence="4">Bacterial surface antigen (D15) domain-containing protein</fullName>
    </recommendedName>
</protein>
<evidence type="ECO:0000259" key="4">
    <source>
        <dbReference type="Pfam" id="PF01103"/>
    </source>
</evidence>
<dbReference type="AlphaFoldDB" id="A0A3S3TFH0"/>
<gene>
    <name evidence="5" type="ORF">EOD41_15465</name>
</gene>
<comment type="subcellular location">
    <subcellularLocation>
        <location evidence="1">Membrane</location>
    </subcellularLocation>
</comment>
<accession>A0A3S3TFH0</accession>
<keyword evidence="2" id="KW-0472">Membrane</keyword>